<name>A0AB39QW84_9ACTN</name>
<dbReference type="SUPFAM" id="SSF53223">
    <property type="entry name" value="Aminoacid dehydrogenase-like, N-terminal domain"/>
    <property type="match status" value="1"/>
</dbReference>
<dbReference type="GO" id="GO:0005829">
    <property type="term" value="C:cytosol"/>
    <property type="evidence" value="ECO:0007669"/>
    <property type="project" value="TreeGrafter"/>
</dbReference>
<protein>
    <submittedName>
        <fullName evidence="4">Shikimate dehydrogenase</fullName>
    </submittedName>
</protein>
<evidence type="ECO:0000259" key="3">
    <source>
        <dbReference type="Pfam" id="PF08501"/>
    </source>
</evidence>
<organism evidence="4">
    <name type="scientific">Streptomyces sp. R39</name>
    <dbReference type="NCBI Taxonomy" id="3238631"/>
    <lineage>
        <taxon>Bacteria</taxon>
        <taxon>Bacillati</taxon>
        <taxon>Actinomycetota</taxon>
        <taxon>Actinomycetes</taxon>
        <taxon>Kitasatosporales</taxon>
        <taxon>Streptomycetaceae</taxon>
        <taxon>Streptomyces</taxon>
    </lineage>
</organism>
<evidence type="ECO:0000256" key="2">
    <source>
        <dbReference type="ARBA" id="ARBA00023141"/>
    </source>
</evidence>
<dbReference type="Pfam" id="PF08501">
    <property type="entry name" value="Shikimate_dh_N"/>
    <property type="match status" value="1"/>
</dbReference>
<proteinExistence type="predicted"/>
<dbReference type="GO" id="GO:0050661">
    <property type="term" value="F:NADP binding"/>
    <property type="evidence" value="ECO:0007669"/>
    <property type="project" value="TreeGrafter"/>
</dbReference>
<dbReference type="PANTHER" id="PTHR21089">
    <property type="entry name" value="SHIKIMATE DEHYDROGENASE"/>
    <property type="match status" value="1"/>
</dbReference>
<reference evidence="4" key="1">
    <citation type="submission" date="2024-07" db="EMBL/GenBank/DDBJ databases">
        <authorList>
            <person name="Yu S.T."/>
        </authorList>
    </citation>
    <scope>NUCLEOTIDE SEQUENCE</scope>
    <source>
        <strain evidence="4">R39</strain>
    </source>
</reference>
<accession>A0AB39QW84</accession>
<evidence type="ECO:0000313" key="4">
    <source>
        <dbReference type="EMBL" id="XDQ46623.1"/>
    </source>
</evidence>
<dbReference type="AlphaFoldDB" id="A0AB39QW84"/>
<comment type="pathway">
    <text evidence="1">Metabolic intermediate biosynthesis; chorismate biosynthesis; chorismate from D-erythrose 4-phosphate and phosphoenolpyruvate: step 4/7.</text>
</comment>
<dbReference type="SUPFAM" id="SSF51735">
    <property type="entry name" value="NAD(P)-binding Rossmann-fold domains"/>
    <property type="match status" value="1"/>
</dbReference>
<dbReference type="Gene3D" id="3.40.50.10860">
    <property type="entry name" value="Leucine Dehydrogenase, chain A, domain 1"/>
    <property type="match status" value="1"/>
</dbReference>
<dbReference type="PANTHER" id="PTHR21089:SF1">
    <property type="entry name" value="BIFUNCTIONAL 3-DEHYDROQUINATE DEHYDRATASE_SHIKIMATE DEHYDROGENASE, CHLOROPLASTIC"/>
    <property type="match status" value="1"/>
</dbReference>
<dbReference type="Gene3D" id="3.40.50.720">
    <property type="entry name" value="NAD(P)-binding Rossmann-like Domain"/>
    <property type="match status" value="1"/>
</dbReference>
<feature type="domain" description="Shikimate dehydrogenase substrate binding N-terminal" evidence="3">
    <location>
        <begin position="15"/>
        <end position="98"/>
    </location>
</feature>
<keyword evidence="2" id="KW-0028">Amino-acid biosynthesis</keyword>
<dbReference type="GO" id="GO:0019632">
    <property type="term" value="P:shikimate metabolic process"/>
    <property type="evidence" value="ECO:0007669"/>
    <property type="project" value="TreeGrafter"/>
</dbReference>
<dbReference type="GO" id="GO:0009423">
    <property type="term" value="P:chorismate biosynthetic process"/>
    <property type="evidence" value="ECO:0007669"/>
    <property type="project" value="TreeGrafter"/>
</dbReference>
<gene>
    <name evidence="4" type="ORF">AB5J52_32620</name>
</gene>
<dbReference type="InterPro" id="IPR046346">
    <property type="entry name" value="Aminoacid_DH-like_N_sf"/>
</dbReference>
<dbReference type="EMBL" id="CP163441">
    <property type="protein sequence ID" value="XDQ46623.1"/>
    <property type="molecule type" value="Genomic_DNA"/>
</dbReference>
<sequence length="266" mass="27431">MTGPDISGTTRLYAVLGDPVAQVRAPGLLNPLFARLGTDAVLVPVQVRPDGLAEVVRGLMRAGNVDGLLVTVPHKAAVCALVDELGPTAAVTGTANAVRRRVDGRLYAENFDGLGFVRGLLAAGRPVRDAHVFVAGAGGAGGAVAAALLAAGAARVALRDPDTARLSGLLARLADRWPGRAHTAGPEDLAGADVVVNATPLGMRAADPLPLDPADVRADAVVADVVMKPHETALLRTAAALGRPVHHGIHMLEQQVPGYREFFGWH</sequence>
<dbReference type="GO" id="GO:0004764">
    <property type="term" value="F:shikimate 3-dehydrogenase (NADP+) activity"/>
    <property type="evidence" value="ECO:0007669"/>
    <property type="project" value="InterPro"/>
</dbReference>
<dbReference type="GO" id="GO:0009073">
    <property type="term" value="P:aromatic amino acid family biosynthetic process"/>
    <property type="evidence" value="ECO:0007669"/>
    <property type="project" value="UniProtKB-KW"/>
</dbReference>
<dbReference type="InterPro" id="IPR022893">
    <property type="entry name" value="Shikimate_DH_fam"/>
</dbReference>
<dbReference type="InterPro" id="IPR036291">
    <property type="entry name" value="NAD(P)-bd_dom_sf"/>
</dbReference>
<evidence type="ECO:0000256" key="1">
    <source>
        <dbReference type="ARBA" id="ARBA00004871"/>
    </source>
</evidence>
<dbReference type="InterPro" id="IPR013708">
    <property type="entry name" value="Shikimate_DH-bd_N"/>
</dbReference>
<keyword evidence="2" id="KW-0057">Aromatic amino acid biosynthesis</keyword>
<dbReference type="RefSeq" id="WP_369225636.1">
    <property type="nucleotide sequence ID" value="NZ_CP163441.1"/>
</dbReference>